<evidence type="ECO:0000313" key="3">
    <source>
        <dbReference type="Proteomes" id="UP000593566"/>
    </source>
</evidence>
<dbReference type="GeneID" id="59336234"/>
<dbReference type="EMBL" id="JACCJB010000004">
    <property type="protein sequence ID" value="KAF6228109.1"/>
    <property type="molecule type" value="Genomic_DNA"/>
</dbReference>
<comment type="caution">
    <text evidence="2">The sequence shown here is derived from an EMBL/GenBank/DDBJ whole genome shotgun (WGS) entry which is preliminary data.</text>
</comment>
<proteinExistence type="predicted"/>
<evidence type="ECO:0000256" key="1">
    <source>
        <dbReference type="SAM" id="Phobius"/>
    </source>
</evidence>
<dbReference type="RefSeq" id="XP_037156043.1">
    <property type="nucleotide sequence ID" value="XM_037298707.1"/>
</dbReference>
<organism evidence="2 3">
    <name type="scientific">Letharia lupina</name>
    <dbReference type="NCBI Taxonomy" id="560253"/>
    <lineage>
        <taxon>Eukaryota</taxon>
        <taxon>Fungi</taxon>
        <taxon>Dikarya</taxon>
        <taxon>Ascomycota</taxon>
        <taxon>Pezizomycotina</taxon>
        <taxon>Lecanoromycetes</taxon>
        <taxon>OSLEUM clade</taxon>
        <taxon>Lecanoromycetidae</taxon>
        <taxon>Lecanorales</taxon>
        <taxon>Lecanorineae</taxon>
        <taxon>Parmeliaceae</taxon>
        <taxon>Letharia</taxon>
    </lineage>
</organism>
<reference evidence="2 3" key="1">
    <citation type="journal article" date="2020" name="Genomics">
        <title>Complete, high-quality genomes from long-read metagenomic sequencing of two wolf lichen thalli reveals enigmatic genome architecture.</title>
        <authorList>
            <person name="McKenzie S.K."/>
            <person name="Walston R.F."/>
            <person name="Allen J.L."/>
        </authorList>
    </citation>
    <scope>NUCLEOTIDE SEQUENCE [LARGE SCALE GENOMIC DNA]</scope>
    <source>
        <strain evidence="2">WasteWater1</strain>
    </source>
</reference>
<sequence length="156" mass="17125">MSNMTDGTKAGIGVGAAVGILALAAIVVWVLICTQSRGPIFPERRDKQRAKGTYEMELPQGSPTWSPVCTKYVHIEEEDVKPLCWNLAFMVISTSLKPALRPTPVMLEPPIAPISANMASGIGEAHKAQGETNTEEDVQCRRWTGWRLLYTQEDQA</sequence>
<dbReference type="Proteomes" id="UP000593566">
    <property type="component" value="Unassembled WGS sequence"/>
</dbReference>
<keyword evidence="1" id="KW-1133">Transmembrane helix</keyword>
<feature type="transmembrane region" description="Helical" evidence="1">
    <location>
        <begin position="12"/>
        <end position="32"/>
    </location>
</feature>
<keyword evidence="1" id="KW-0472">Membrane</keyword>
<gene>
    <name evidence="2" type="ORF">HO133_007837</name>
</gene>
<evidence type="ECO:0000313" key="2">
    <source>
        <dbReference type="EMBL" id="KAF6228109.1"/>
    </source>
</evidence>
<name>A0A8H6FHL5_9LECA</name>
<dbReference type="AlphaFoldDB" id="A0A8H6FHL5"/>
<protein>
    <submittedName>
        <fullName evidence="2">Uncharacterized protein</fullName>
    </submittedName>
</protein>
<accession>A0A8H6FHL5</accession>
<keyword evidence="3" id="KW-1185">Reference proteome</keyword>
<keyword evidence="1" id="KW-0812">Transmembrane</keyword>